<feature type="binding site" evidence="5">
    <location>
        <position position="279"/>
    </location>
    <ligand>
        <name>N(2)-acetyl-L-ornithine</name>
        <dbReference type="ChEBI" id="CHEBI:57805"/>
    </ligand>
</feature>
<organism evidence="6 7">
    <name type="scientific">Gottschalkia purinilytica</name>
    <name type="common">Clostridium purinilyticum</name>
    <dbReference type="NCBI Taxonomy" id="1503"/>
    <lineage>
        <taxon>Bacteria</taxon>
        <taxon>Bacillati</taxon>
        <taxon>Bacillota</taxon>
        <taxon>Tissierellia</taxon>
        <taxon>Tissierellales</taxon>
        <taxon>Gottschalkiaceae</taxon>
        <taxon>Gottschalkia</taxon>
    </lineage>
</organism>
<dbReference type="PROSITE" id="PS00600">
    <property type="entry name" value="AA_TRANSFER_CLASS_3"/>
    <property type="match status" value="1"/>
</dbReference>
<evidence type="ECO:0000256" key="4">
    <source>
        <dbReference type="ARBA" id="ARBA00022898"/>
    </source>
</evidence>
<dbReference type="InterPro" id="IPR050103">
    <property type="entry name" value="Class-III_PLP-dep_AT"/>
</dbReference>
<dbReference type="GO" id="GO:0006526">
    <property type="term" value="P:L-arginine biosynthetic process"/>
    <property type="evidence" value="ECO:0007669"/>
    <property type="project" value="UniProtKB-UniRule"/>
</dbReference>
<keyword evidence="1 5" id="KW-0032">Aminotransferase</keyword>
<protein>
    <recommendedName>
        <fullName evidence="5">Acetylornithine aminotransferase</fullName>
        <shortName evidence="5">ACOAT</shortName>
        <ecNumber evidence="5">2.6.1.11</ecNumber>
    </recommendedName>
</protein>
<dbReference type="PANTHER" id="PTHR11986">
    <property type="entry name" value="AMINOTRANSFERASE CLASS III"/>
    <property type="match status" value="1"/>
</dbReference>
<dbReference type="Gene3D" id="3.40.640.10">
    <property type="entry name" value="Type I PLP-dependent aspartate aminotransferase-like (Major domain)"/>
    <property type="match status" value="1"/>
</dbReference>
<name>A0A0L0WD65_GOTPU</name>
<proteinExistence type="inferred from homology"/>
<comment type="cofactor">
    <cofactor evidence="5">
        <name>pyridoxal 5'-phosphate</name>
        <dbReference type="ChEBI" id="CHEBI:597326"/>
    </cofactor>
    <text evidence="5">Binds 1 pyridoxal phosphate per subunit.</text>
</comment>
<dbReference type="GO" id="GO:0030170">
    <property type="term" value="F:pyridoxal phosphate binding"/>
    <property type="evidence" value="ECO:0007669"/>
    <property type="project" value="InterPro"/>
</dbReference>
<evidence type="ECO:0000313" key="7">
    <source>
        <dbReference type="Proteomes" id="UP000037267"/>
    </source>
</evidence>
<dbReference type="RefSeq" id="WP_050354371.1">
    <property type="nucleotide sequence ID" value="NZ_LGSS01000003.1"/>
</dbReference>
<dbReference type="AlphaFoldDB" id="A0A0L0WD65"/>
<dbReference type="InterPro" id="IPR005814">
    <property type="entry name" value="Aminotrans_3"/>
</dbReference>
<dbReference type="CDD" id="cd00610">
    <property type="entry name" value="OAT_like"/>
    <property type="match status" value="1"/>
</dbReference>
<dbReference type="InterPro" id="IPR004636">
    <property type="entry name" value="AcOrn/SuccOrn_fam"/>
</dbReference>
<dbReference type="Proteomes" id="UP000037267">
    <property type="component" value="Unassembled WGS sequence"/>
</dbReference>
<feature type="modified residue" description="N6-(pyridoxal phosphate)lysine" evidence="5">
    <location>
        <position position="251"/>
    </location>
</feature>
<comment type="similarity">
    <text evidence="5">Belongs to the class-III pyridoxal-phosphate-dependent aminotransferase family. ArgD subfamily.</text>
</comment>
<dbReference type="HAMAP" id="MF_01107">
    <property type="entry name" value="ArgD_aminotrans_3"/>
    <property type="match status" value="1"/>
</dbReference>
<dbReference type="EC" id="2.6.1.11" evidence="5"/>
<keyword evidence="5" id="KW-0055">Arginine biosynthesis</keyword>
<dbReference type="GO" id="GO:0042802">
    <property type="term" value="F:identical protein binding"/>
    <property type="evidence" value="ECO:0007669"/>
    <property type="project" value="TreeGrafter"/>
</dbReference>
<dbReference type="PATRIC" id="fig|1503.3.peg.2024"/>
<comment type="miscellaneous">
    <text evidence="5">May also have succinyldiaminopimelate aminotransferase activity, thus carrying out the corresponding step in lysine biosynthesis.</text>
</comment>
<comment type="pathway">
    <text evidence="5">Amino-acid biosynthesis; L-arginine biosynthesis; N(2)-acetyl-L-ornithine from L-glutamate: step 4/4.</text>
</comment>
<gene>
    <name evidence="5 6" type="primary">argD</name>
    <name evidence="6" type="ORF">CLPU_3c01590</name>
</gene>
<dbReference type="OrthoDB" id="9801052at2"/>
<keyword evidence="4 5" id="KW-0663">Pyridoxal phosphate</keyword>
<dbReference type="STRING" id="1503.CLPU_3c01590"/>
<evidence type="ECO:0000256" key="1">
    <source>
        <dbReference type="ARBA" id="ARBA00022576"/>
    </source>
</evidence>
<dbReference type="GO" id="GO:0005737">
    <property type="term" value="C:cytoplasm"/>
    <property type="evidence" value="ECO:0007669"/>
    <property type="project" value="UniProtKB-SubCell"/>
</dbReference>
<sequence>MDKEWIDTGKKFIMNTYSSFPIVLEKGEGCYVYDKEGKRYLDFVSGIAVNSLGYSNEDFVNALNEQLKKIHHCSNLYWSEPTITLAKLLVENSAFDKVFFCNSGTESVEAGLKLSRKYGNLKRGEECYEIITMKNSFHGRTFGSITATGQEKYQNGFGPLLPGVKYAPYNDFETLKSMVNKNTCAIVVEAIQGEGGICPAEKEYLKNIRKLCDELDIVLIFDEVQSGIGRTGKLFAYEIYNIEPDIICLAKGLGGGFPIGAMMAVEKIANVFEPGNHASTFGGNPLACTAGITVLNKLLNEGVLQNVEKQGEYLKKKLLSLKEKVSFIKDVRGYGLMQGIEIEETSPSDIINKCIEKGLLLVGAGANVIRFVPPLTIKEKEIDEAVEILGEVLSLVK</sequence>
<dbReference type="UniPathway" id="UPA00068">
    <property type="reaction ID" value="UER00109"/>
</dbReference>
<dbReference type="Pfam" id="PF00202">
    <property type="entry name" value="Aminotran_3"/>
    <property type="match status" value="1"/>
</dbReference>
<dbReference type="InterPro" id="IPR049704">
    <property type="entry name" value="Aminotrans_3_PPA_site"/>
</dbReference>
<dbReference type="NCBIfam" id="TIGR00707">
    <property type="entry name" value="argD"/>
    <property type="match status" value="1"/>
</dbReference>
<comment type="caution">
    <text evidence="6">The sequence shown here is derived from an EMBL/GenBank/DDBJ whole genome shotgun (WGS) entry which is preliminary data.</text>
</comment>
<dbReference type="FunFam" id="3.40.640.10:FF:000004">
    <property type="entry name" value="Acetylornithine aminotransferase"/>
    <property type="match status" value="1"/>
</dbReference>
<dbReference type="GO" id="GO:0003992">
    <property type="term" value="F:N2-acetyl-L-ornithine:2-oxoglutarate 5-aminotransferase activity"/>
    <property type="evidence" value="ECO:0007669"/>
    <property type="project" value="UniProtKB-UniRule"/>
</dbReference>
<keyword evidence="2 5" id="KW-0028">Amino-acid biosynthesis</keyword>
<evidence type="ECO:0000256" key="3">
    <source>
        <dbReference type="ARBA" id="ARBA00022679"/>
    </source>
</evidence>
<comment type="subunit">
    <text evidence="5">Homodimer.</text>
</comment>
<keyword evidence="3 5" id="KW-0808">Transferase</keyword>
<dbReference type="Gene3D" id="3.90.1150.10">
    <property type="entry name" value="Aspartate Aminotransferase, domain 1"/>
    <property type="match status" value="1"/>
</dbReference>
<dbReference type="PANTHER" id="PTHR11986:SF79">
    <property type="entry name" value="ACETYLORNITHINE AMINOTRANSFERASE, MITOCHONDRIAL"/>
    <property type="match status" value="1"/>
</dbReference>
<dbReference type="PIRSF" id="PIRSF000521">
    <property type="entry name" value="Transaminase_4ab_Lys_Orn"/>
    <property type="match status" value="1"/>
</dbReference>
<evidence type="ECO:0000256" key="2">
    <source>
        <dbReference type="ARBA" id="ARBA00022605"/>
    </source>
</evidence>
<evidence type="ECO:0000256" key="5">
    <source>
        <dbReference type="HAMAP-Rule" id="MF_01107"/>
    </source>
</evidence>
<keyword evidence="7" id="KW-1185">Reference proteome</keyword>
<feature type="binding site" evidence="5">
    <location>
        <position position="140"/>
    </location>
    <ligand>
        <name>N(2)-acetyl-L-ornithine</name>
        <dbReference type="ChEBI" id="CHEBI:57805"/>
    </ligand>
</feature>
<evidence type="ECO:0000313" key="6">
    <source>
        <dbReference type="EMBL" id="KNF09381.1"/>
    </source>
</evidence>
<dbReference type="NCBIfam" id="NF002325">
    <property type="entry name" value="PRK01278.1"/>
    <property type="match status" value="1"/>
</dbReference>
<dbReference type="InterPro" id="IPR015424">
    <property type="entry name" value="PyrdxlP-dep_Trfase"/>
</dbReference>
<dbReference type="SUPFAM" id="SSF53383">
    <property type="entry name" value="PLP-dependent transferases"/>
    <property type="match status" value="1"/>
</dbReference>
<feature type="binding site" evidence="5">
    <location>
        <begin position="104"/>
        <end position="105"/>
    </location>
    <ligand>
        <name>pyridoxal 5'-phosphate</name>
        <dbReference type="ChEBI" id="CHEBI:597326"/>
    </ligand>
</feature>
<feature type="binding site" evidence="5">
    <location>
        <begin position="222"/>
        <end position="225"/>
    </location>
    <ligand>
        <name>pyridoxal 5'-phosphate</name>
        <dbReference type="ChEBI" id="CHEBI:597326"/>
    </ligand>
</feature>
<keyword evidence="5" id="KW-0963">Cytoplasm</keyword>
<reference evidence="7" key="1">
    <citation type="submission" date="2015-07" db="EMBL/GenBank/DDBJ databases">
        <title>Draft genome sequence of the purine-degrading Gottschalkia purinilyticum DSM 1384 (formerly Clostridium purinilyticum).</title>
        <authorList>
            <person name="Poehlein A."/>
            <person name="Schiel-Bengelsdorf B."/>
            <person name="Bengelsdorf F.R."/>
            <person name="Daniel R."/>
            <person name="Duerre P."/>
        </authorList>
    </citation>
    <scope>NUCLEOTIDE SEQUENCE [LARGE SCALE GENOMIC DNA]</scope>
    <source>
        <strain evidence="7">DSM 1384</strain>
    </source>
</reference>
<dbReference type="InterPro" id="IPR015422">
    <property type="entry name" value="PyrdxlP-dep_Trfase_small"/>
</dbReference>
<feature type="binding site" evidence="5">
    <location>
        <position position="280"/>
    </location>
    <ligand>
        <name>pyridoxal 5'-phosphate</name>
        <dbReference type="ChEBI" id="CHEBI:597326"/>
    </ligand>
</feature>
<feature type="binding site" evidence="5">
    <location>
        <position position="137"/>
    </location>
    <ligand>
        <name>pyridoxal 5'-phosphate</name>
        <dbReference type="ChEBI" id="CHEBI:597326"/>
    </ligand>
</feature>
<dbReference type="InterPro" id="IPR015421">
    <property type="entry name" value="PyrdxlP-dep_Trfase_major"/>
</dbReference>
<accession>A0A0L0WD65</accession>
<comment type="catalytic activity">
    <reaction evidence="5">
        <text>N(2)-acetyl-L-ornithine + 2-oxoglutarate = N-acetyl-L-glutamate 5-semialdehyde + L-glutamate</text>
        <dbReference type="Rhea" id="RHEA:18049"/>
        <dbReference type="ChEBI" id="CHEBI:16810"/>
        <dbReference type="ChEBI" id="CHEBI:29123"/>
        <dbReference type="ChEBI" id="CHEBI:29985"/>
        <dbReference type="ChEBI" id="CHEBI:57805"/>
        <dbReference type="EC" id="2.6.1.11"/>
    </reaction>
</comment>
<dbReference type="EMBL" id="LGSS01000003">
    <property type="protein sequence ID" value="KNF09381.1"/>
    <property type="molecule type" value="Genomic_DNA"/>
</dbReference>
<comment type="subcellular location">
    <subcellularLocation>
        <location evidence="5">Cytoplasm</location>
    </subcellularLocation>
</comment>